<comment type="caution">
    <text evidence="1">The sequence shown here is derived from an EMBL/GenBank/DDBJ whole genome shotgun (WGS) entry which is preliminary data.</text>
</comment>
<protein>
    <submittedName>
        <fullName evidence="1">Uncharacterized protein</fullName>
    </submittedName>
</protein>
<reference evidence="1" key="1">
    <citation type="journal article" date="2014" name="Front. Microbiol.">
        <title>High frequency of phylogenetically diverse reductive dehalogenase-homologous genes in deep subseafloor sedimentary metagenomes.</title>
        <authorList>
            <person name="Kawai M."/>
            <person name="Futagami T."/>
            <person name="Toyoda A."/>
            <person name="Takaki Y."/>
            <person name="Nishi S."/>
            <person name="Hori S."/>
            <person name="Arai W."/>
            <person name="Tsubouchi T."/>
            <person name="Morono Y."/>
            <person name="Uchiyama I."/>
            <person name="Ito T."/>
            <person name="Fujiyama A."/>
            <person name="Inagaki F."/>
            <person name="Takami H."/>
        </authorList>
    </citation>
    <scope>NUCLEOTIDE SEQUENCE</scope>
    <source>
        <strain evidence="1">Expedition CK06-06</strain>
    </source>
</reference>
<accession>X1PLW8</accession>
<evidence type="ECO:0000313" key="1">
    <source>
        <dbReference type="EMBL" id="GAI56853.1"/>
    </source>
</evidence>
<sequence length="38" mass="4525">RSYLRLHFEVIGEFSNYGQDIEKNKRPYDSGDTLKYQG</sequence>
<dbReference type="EMBL" id="BARV01036746">
    <property type="protein sequence ID" value="GAI56853.1"/>
    <property type="molecule type" value="Genomic_DNA"/>
</dbReference>
<feature type="non-terminal residue" evidence="1">
    <location>
        <position position="1"/>
    </location>
</feature>
<proteinExistence type="predicted"/>
<gene>
    <name evidence="1" type="ORF">S06H3_57021</name>
</gene>
<organism evidence="1">
    <name type="scientific">marine sediment metagenome</name>
    <dbReference type="NCBI Taxonomy" id="412755"/>
    <lineage>
        <taxon>unclassified sequences</taxon>
        <taxon>metagenomes</taxon>
        <taxon>ecological metagenomes</taxon>
    </lineage>
</organism>
<dbReference type="AlphaFoldDB" id="X1PLW8"/>
<name>X1PLW8_9ZZZZ</name>